<dbReference type="AlphaFoldDB" id="A0A9N9ZDA4"/>
<evidence type="ECO:0000313" key="1">
    <source>
        <dbReference type="EMBL" id="CAH0054135.1"/>
    </source>
</evidence>
<sequence length="82" mass="9284">TEDLTIYYNDSIDSDNATAALTLLKEVAQRCPTKRGVSMSEEEFAKCKKLLIMYFLDIYKTDRDASKALLGSCLKGKKLLER</sequence>
<proteinExistence type="predicted"/>
<keyword evidence="2" id="KW-1185">Reference proteome</keyword>
<dbReference type="EMBL" id="CABFOC020000046">
    <property type="protein sequence ID" value="CAH0054135.1"/>
    <property type="molecule type" value="Genomic_DNA"/>
</dbReference>
<accession>A0A9N9ZDA4</accession>
<protein>
    <submittedName>
        <fullName evidence="1">Uncharacterized protein</fullName>
    </submittedName>
</protein>
<dbReference type="Proteomes" id="UP000775872">
    <property type="component" value="Unassembled WGS sequence"/>
</dbReference>
<comment type="caution">
    <text evidence="1">The sequence shown here is derived from an EMBL/GenBank/DDBJ whole genome shotgun (WGS) entry which is preliminary data.</text>
</comment>
<gene>
    <name evidence="1" type="ORF">CSOL1703_00015330</name>
</gene>
<dbReference type="OrthoDB" id="10266018at2759"/>
<reference evidence="1" key="1">
    <citation type="submission" date="2021-10" db="EMBL/GenBank/DDBJ databases">
        <authorList>
            <person name="Piombo E."/>
        </authorList>
    </citation>
    <scope>NUCLEOTIDE SEQUENCE</scope>
</reference>
<organism evidence="1 2">
    <name type="scientific">Clonostachys solani</name>
    <dbReference type="NCBI Taxonomy" id="160281"/>
    <lineage>
        <taxon>Eukaryota</taxon>
        <taxon>Fungi</taxon>
        <taxon>Dikarya</taxon>
        <taxon>Ascomycota</taxon>
        <taxon>Pezizomycotina</taxon>
        <taxon>Sordariomycetes</taxon>
        <taxon>Hypocreomycetidae</taxon>
        <taxon>Hypocreales</taxon>
        <taxon>Bionectriaceae</taxon>
        <taxon>Clonostachys</taxon>
    </lineage>
</organism>
<evidence type="ECO:0000313" key="2">
    <source>
        <dbReference type="Proteomes" id="UP000775872"/>
    </source>
</evidence>
<name>A0A9N9ZDA4_9HYPO</name>
<feature type="non-terminal residue" evidence="1">
    <location>
        <position position="1"/>
    </location>
</feature>